<name>A0A396HH68_MEDTR</name>
<dbReference type="Gramene" id="rna36513">
    <property type="protein sequence ID" value="RHN51938.1"/>
    <property type="gene ID" value="gene36513"/>
</dbReference>
<dbReference type="Proteomes" id="UP000265566">
    <property type="component" value="Chromosome 6"/>
</dbReference>
<evidence type="ECO:0000313" key="1">
    <source>
        <dbReference type="EMBL" id="RHN51938.1"/>
    </source>
</evidence>
<sequence length="137" mass="15957">MATSSSIPESSNMQEVVPTYEIKERTMSLEEWDLKIQTENPVDFTSLAFHGCDIRRFYEAQGLMDYFNMLNRPTYQTLVRHFWVRASVYNKESVKLEETEKILINPTLEGKSREEMGLEPFVCTEIRSSIMGIPVHI</sequence>
<comment type="caution">
    <text evidence="1">The sequence shown here is derived from an EMBL/GenBank/DDBJ whole genome shotgun (WGS) entry which is preliminary data.</text>
</comment>
<protein>
    <submittedName>
        <fullName evidence="1">Uncharacterized protein</fullName>
    </submittedName>
</protein>
<organism evidence="1 2">
    <name type="scientific">Medicago truncatula</name>
    <name type="common">Barrel medic</name>
    <name type="synonym">Medicago tribuloides</name>
    <dbReference type="NCBI Taxonomy" id="3880"/>
    <lineage>
        <taxon>Eukaryota</taxon>
        <taxon>Viridiplantae</taxon>
        <taxon>Streptophyta</taxon>
        <taxon>Embryophyta</taxon>
        <taxon>Tracheophyta</taxon>
        <taxon>Spermatophyta</taxon>
        <taxon>Magnoliopsida</taxon>
        <taxon>eudicotyledons</taxon>
        <taxon>Gunneridae</taxon>
        <taxon>Pentapetalae</taxon>
        <taxon>rosids</taxon>
        <taxon>fabids</taxon>
        <taxon>Fabales</taxon>
        <taxon>Fabaceae</taxon>
        <taxon>Papilionoideae</taxon>
        <taxon>50 kb inversion clade</taxon>
        <taxon>NPAAA clade</taxon>
        <taxon>Hologalegina</taxon>
        <taxon>IRL clade</taxon>
        <taxon>Trifolieae</taxon>
        <taxon>Medicago</taxon>
    </lineage>
</organism>
<dbReference type="EMBL" id="PSQE01000006">
    <property type="protein sequence ID" value="RHN51938.1"/>
    <property type="molecule type" value="Genomic_DNA"/>
</dbReference>
<evidence type="ECO:0000313" key="2">
    <source>
        <dbReference type="Proteomes" id="UP000265566"/>
    </source>
</evidence>
<reference evidence="2" key="1">
    <citation type="journal article" date="2018" name="Nat. Plants">
        <title>Whole-genome landscape of Medicago truncatula symbiotic genes.</title>
        <authorList>
            <person name="Pecrix Y."/>
            <person name="Staton S.E."/>
            <person name="Sallet E."/>
            <person name="Lelandais-Briere C."/>
            <person name="Moreau S."/>
            <person name="Carrere S."/>
            <person name="Blein T."/>
            <person name="Jardinaud M.F."/>
            <person name="Latrasse D."/>
            <person name="Zouine M."/>
            <person name="Zahm M."/>
            <person name="Kreplak J."/>
            <person name="Mayjonade B."/>
            <person name="Satge C."/>
            <person name="Perez M."/>
            <person name="Cauet S."/>
            <person name="Marande W."/>
            <person name="Chantry-Darmon C."/>
            <person name="Lopez-Roques C."/>
            <person name="Bouchez O."/>
            <person name="Berard A."/>
            <person name="Debelle F."/>
            <person name="Munos S."/>
            <person name="Bendahmane A."/>
            <person name="Berges H."/>
            <person name="Niebel A."/>
            <person name="Buitink J."/>
            <person name="Frugier F."/>
            <person name="Benhamed M."/>
            <person name="Crespi M."/>
            <person name="Gouzy J."/>
            <person name="Gamas P."/>
        </authorList>
    </citation>
    <scope>NUCLEOTIDE SEQUENCE [LARGE SCALE GENOMIC DNA]</scope>
    <source>
        <strain evidence="2">cv. Jemalong A17</strain>
    </source>
</reference>
<accession>A0A396HH68</accession>
<proteinExistence type="predicted"/>
<dbReference type="AlphaFoldDB" id="A0A396HH68"/>
<gene>
    <name evidence="1" type="ORF">MtrunA17_Chr6g0474741</name>
</gene>